<feature type="transmembrane region" description="Helical" evidence="1">
    <location>
        <begin position="22"/>
        <end position="42"/>
    </location>
</feature>
<sequence>MVVIDRKNNCCLFIPLKTGVKIILLSFLIYELAKAIRIIILLASDKSYRNSLEFTHTAYPIIVAYGLIAIVAAFGLYVTTCANTPKMLSIYSKVFYGIAGFNVFNSIMIIVETITSTIECPKLDNPNEYLDYSYLCKDKLLFILPGYIISIILSVYFSIVISAYACKRKGDYDQTNHNSTNHGQTNHDSHV</sequence>
<dbReference type="OrthoDB" id="2340358at2759"/>
<feature type="transmembrane region" description="Helical" evidence="1">
    <location>
        <begin position="94"/>
        <end position="118"/>
    </location>
</feature>
<comment type="caution">
    <text evidence="2">The sequence shown here is derived from an EMBL/GenBank/DDBJ whole genome shotgun (WGS) entry which is preliminary data.</text>
</comment>
<evidence type="ECO:0000256" key="1">
    <source>
        <dbReference type="SAM" id="Phobius"/>
    </source>
</evidence>
<keyword evidence="1" id="KW-1133">Transmembrane helix</keyword>
<protein>
    <submittedName>
        <fullName evidence="2">Uncharacterized protein</fullName>
    </submittedName>
</protein>
<feature type="transmembrane region" description="Helical" evidence="1">
    <location>
        <begin position="62"/>
        <end position="82"/>
    </location>
</feature>
<proteinExistence type="predicted"/>
<organism evidence="2 3">
    <name type="scientific">Rhizophagus clarus</name>
    <dbReference type="NCBI Taxonomy" id="94130"/>
    <lineage>
        <taxon>Eukaryota</taxon>
        <taxon>Fungi</taxon>
        <taxon>Fungi incertae sedis</taxon>
        <taxon>Mucoromycota</taxon>
        <taxon>Glomeromycotina</taxon>
        <taxon>Glomeromycetes</taxon>
        <taxon>Glomerales</taxon>
        <taxon>Glomeraceae</taxon>
        <taxon>Rhizophagus</taxon>
    </lineage>
</organism>
<evidence type="ECO:0000313" key="2">
    <source>
        <dbReference type="EMBL" id="GES97998.1"/>
    </source>
</evidence>
<gene>
    <name evidence="2" type="ORF">RCL2_002456000</name>
</gene>
<evidence type="ECO:0000313" key="3">
    <source>
        <dbReference type="Proteomes" id="UP000615446"/>
    </source>
</evidence>
<keyword evidence="1" id="KW-0812">Transmembrane</keyword>
<dbReference type="EMBL" id="BLAL01000262">
    <property type="protein sequence ID" value="GES97998.1"/>
    <property type="molecule type" value="Genomic_DNA"/>
</dbReference>
<dbReference type="Proteomes" id="UP000615446">
    <property type="component" value="Unassembled WGS sequence"/>
</dbReference>
<accession>A0A8H3QZL3</accession>
<reference evidence="2" key="1">
    <citation type="submission" date="2019-10" db="EMBL/GenBank/DDBJ databases">
        <title>Conservation and host-specific expression of non-tandemly repeated heterogenous ribosome RNA gene in arbuscular mycorrhizal fungi.</title>
        <authorList>
            <person name="Maeda T."/>
            <person name="Kobayashi Y."/>
            <person name="Nakagawa T."/>
            <person name="Ezawa T."/>
            <person name="Yamaguchi K."/>
            <person name="Bino T."/>
            <person name="Nishimoto Y."/>
            <person name="Shigenobu S."/>
            <person name="Kawaguchi M."/>
        </authorList>
    </citation>
    <scope>NUCLEOTIDE SEQUENCE</scope>
    <source>
        <strain evidence="2">HR1</strain>
    </source>
</reference>
<keyword evidence="1" id="KW-0472">Membrane</keyword>
<feature type="transmembrane region" description="Helical" evidence="1">
    <location>
        <begin position="140"/>
        <end position="166"/>
    </location>
</feature>
<name>A0A8H3QZL3_9GLOM</name>
<dbReference type="AlphaFoldDB" id="A0A8H3QZL3"/>